<evidence type="ECO:0008006" key="3">
    <source>
        <dbReference type="Google" id="ProtNLM"/>
    </source>
</evidence>
<accession>A0AAX2BQX2</accession>
<organism evidence="1 2">
    <name type="scientific">Citrobacter amalonaticus</name>
    <dbReference type="NCBI Taxonomy" id="35703"/>
    <lineage>
        <taxon>Bacteria</taxon>
        <taxon>Pseudomonadati</taxon>
        <taxon>Pseudomonadota</taxon>
        <taxon>Gammaproteobacteria</taxon>
        <taxon>Enterobacterales</taxon>
        <taxon>Enterobacteriaceae</taxon>
        <taxon>Citrobacter</taxon>
    </lineage>
</organism>
<sequence>MSNQTCEVIPVVKKVISEIENPDYQAQAMFWAANDHASRCELVEQAHTEALEMNKRFNALRNRFYHWWNIYSYSVRMDLLESAHTKALEMATAFNVRQERKNEN</sequence>
<reference evidence="1 2" key="1">
    <citation type="submission" date="2016-04" db="EMBL/GenBank/DDBJ databases">
        <authorList>
            <person name="Regsiter A."/>
            <person name="William W."/>
        </authorList>
    </citation>
    <scope>NUCLEOTIDE SEQUENCE [LARGE SCALE GENOMIC DNA]</scope>
    <source>
        <strain evidence="1 2">92</strain>
    </source>
</reference>
<protein>
    <recommendedName>
        <fullName evidence="3">ANR family transcriptional regulator</fullName>
    </recommendedName>
</protein>
<evidence type="ECO:0000313" key="2">
    <source>
        <dbReference type="Proteomes" id="UP000245995"/>
    </source>
</evidence>
<name>A0AAX2BQX2_CITAM</name>
<dbReference type="Proteomes" id="UP000245995">
    <property type="component" value="Chromosome CITRO92"/>
</dbReference>
<proteinExistence type="predicted"/>
<evidence type="ECO:0000313" key="1">
    <source>
        <dbReference type="EMBL" id="SBA34319.1"/>
    </source>
</evidence>
<gene>
    <name evidence="1" type="ORF">CITRO92_4745</name>
</gene>
<dbReference type="EMBL" id="LT556085">
    <property type="protein sequence ID" value="SBA34319.1"/>
    <property type="molecule type" value="Genomic_DNA"/>
</dbReference>
<dbReference type="RefSeq" id="WP_109740558.1">
    <property type="nucleotide sequence ID" value="NZ_LT556085.1"/>
</dbReference>
<dbReference type="AlphaFoldDB" id="A0AAX2BQX2"/>